<feature type="region of interest" description="Disordered" evidence="1">
    <location>
        <begin position="1"/>
        <end position="37"/>
    </location>
</feature>
<sequence>MQNYSYQEDSTQIDSFWDDNTSPQQSAGLRTPSSGFFEQPEERQSKIDINLHLVQKTLQKSIFLFCFAEQIEEHISEIYQDQLQLIDKISTIT</sequence>
<accession>V6LJM6</accession>
<protein>
    <submittedName>
        <fullName evidence="2">Uncharacterized protein</fullName>
    </submittedName>
</protein>
<gene>
    <name evidence="2" type="ORF">SS50377_15380</name>
</gene>
<dbReference type="EMBL" id="KI546112">
    <property type="protein sequence ID" value="EST44727.1"/>
    <property type="molecule type" value="Genomic_DNA"/>
</dbReference>
<reference evidence="2" key="1">
    <citation type="journal article" date="2014" name="PLoS Genet.">
        <title>The Genome of Spironucleus salmonicida Highlights a Fish Pathogen Adapted to Fluctuating Environments.</title>
        <authorList>
            <person name="Xu F."/>
            <person name="Jerlstrom-Hultqvist J."/>
            <person name="Einarsson E."/>
            <person name="Astvaldsson A."/>
            <person name="Svard S.G."/>
            <person name="Andersson J.O."/>
        </authorList>
    </citation>
    <scope>NUCLEOTIDE SEQUENCE</scope>
</reference>
<organism evidence="2">
    <name type="scientific">Spironucleus salmonicida</name>
    <dbReference type="NCBI Taxonomy" id="348837"/>
    <lineage>
        <taxon>Eukaryota</taxon>
        <taxon>Metamonada</taxon>
        <taxon>Diplomonadida</taxon>
        <taxon>Hexamitidae</taxon>
        <taxon>Hexamitinae</taxon>
        <taxon>Spironucleus</taxon>
    </lineage>
</organism>
<proteinExistence type="predicted"/>
<dbReference type="AlphaFoldDB" id="V6LJM6"/>
<name>V6LJM6_9EUKA</name>
<evidence type="ECO:0000313" key="2">
    <source>
        <dbReference type="EMBL" id="EST44727.1"/>
    </source>
</evidence>
<feature type="compositionally biased region" description="Polar residues" evidence="1">
    <location>
        <begin position="1"/>
        <end position="36"/>
    </location>
</feature>
<evidence type="ECO:0000256" key="1">
    <source>
        <dbReference type="SAM" id="MobiDB-lite"/>
    </source>
</evidence>